<feature type="compositionally biased region" description="Basic and acidic residues" evidence="1">
    <location>
        <begin position="1"/>
        <end position="11"/>
    </location>
</feature>
<dbReference type="EMBL" id="GBXM01055432">
    <property type="protein sequence ID" value="JAH53145.1"/>
    <property type="molecule type" value="Transcribed_RNA"/>
</dbReference>
<accession>A0A0E9TJS3</accession>
<proteinExistence type="predicted"/>
<reference evidence="2" key="2">
    <citation type="journal article" date="2015" name="Fish Shellfish Immunol.">
        <title>Early steps in the European eel (Anguilla anguilla)-Vibrio vulnificus interaction in the gills: Role of the RtxA13 toxin.</title>
        <authorList>
            <person name="Callol A."/>
            <person name="Pajuelo D."/>
            <person name="Ebbesson L."/>
            <person name="Teles M."/>
            <person name="MacKenzie S."/>
            <person name="Amaro C."/>
        </authorList>
    </citation>
    <scope>NUCLEOTIDE SEQUENCE</scope>
</reference>
<feature type="region of interest" description="Disordered" evidence="1">
    <location>
        <begin position="1"/>
        <end position="20"/>
    </location>
</feature>
<evidence type="ECO:0000313" key="2">
    <source>
        <dbReference type="EMBL" id="JAH53145.1"/>
    </source>
</evidence>
<name>A0A0E9TJS3_ANGAN</name>
<evidence type="ECO:0000256" key="1">
    <source>
        <dbReference type="SAM" id="MobiDB-lite"/>
    </source>
</evidence>
<dbReference type="AlphaFoldDB" id="A0A0E9TJS3"/>
<sequence length="20" mass="2352">MFDCKQDDSNTKKILHSMPL</sequence>
<reference evidence="2" key="1">
    <citation type="submission" date="2014-11" db="EMBL/GenBank/DDBJ databases">
        <authorList>
            <person name="Amaro Gonzalez C."/>
        </authorList>
    </citation>
    <scope>NUCLEOTIDE SEQUENCE</scope>
</reference>
<organism evidence="2">
    <name type="scientific">Anguilla anguilla</name>
    <name type="common">European freshwater eel</name>
    <name type="synonym">Muraena anguilla</name>
    <dbReference type="NCBI Taxonomy" id="7936"/>
    <lineage>
        <taxon>Eukaryota</taxon>
        <taxon>Metazoa</taxon>
        <taxon>Chordata</taxon>
        <taxon>Craniata</taxon>
        <taxon>Vertebrata</taxon>
        <taxon>Euteleostomi</taxon>
        <taxon>Actinopterygii</taxon>
        <taxon>Neopterygii</taxon>
        <taxon>Teleostei</taxon>
        <taxon>Anguilliformes</taxon>
        <taxon>Anguillidae</taxon>
        <taxon>Anguilla</taxon>
    </lineage>
</organism>
<protein>
    <submittedName>
        <fullName evidence="2">Uncharacterized protein</fullName>
    </submittedName>
</protein>